<dbReference type="HOGENOM" id="CLU_1315600_0_0_1"/>
<evidence type="ECO:0000313" key="2">
    <source>
        <dbReference type="Proteomes" id="UP000007129"/>
    </source>
</evidence>
<proteinExistence type="predicted"/>
<dbReference type="AlphaFoldDB" id="K2RKR7"/>
<sequence length="209" mass="22839">MRSSISCGENSNTLLNPLCKYIGLPFSRCPSAGLNEILSRLCCPGFCRICLPLRETLSKALQPLVFLLNSDGWLLYRVVCRVQAFATLLLWNRQQTTVLVLGLSLDGQRNIRSVHPGEEVQLASCCLLRNSVKLIEEFVSTGTARVPSALPDAGRATPSSLVFTRFRRSLSAVALVFLHSGSFGGCSSIKCLVIPYISALRPKIPKTVL</sequence>
<protein>
    <submittedName>
        <fullName evidence="1">Uncharacterized protein</fullName>
    </submittedName>
</protein>
<name>K2RKR7_MACPH</name>
<dbReference type="InParanoid" id="K2RKR7"/>
<reference evidence="1 2" key="1">
    <citation type="journal article" date="2012" name="BMC Genomics">
        <title>Tools to kill: Genome of one of the most destructive plant pathogenic fungi Macrophomina phaseolina.</title>
        <authorList>
            <person name="Islam M.S."/>
            <person name="Haque M.S."/>
            <person name="Islam M.M."/>
            <person name="Emdad E.M."/>
            <person name="Halim A."/>
            <person name="Hossen Q.M.M."/>
            <person name="Hossain M.Z."/>
            <person name="Ahmed B."/>
            <person name="Rahim S."/>
            <person name="Rahman M.S."/>
            <person name="Alam M.M."/>
            <person name="Hou S."/>
            <person name="Wan X."/>
            <person name="Saito J.A."/>
            <person name="Alam M."/>
        </authorList>
    </citation>
    <scope>NUCLEOTIDE SEQUENCE [LARGE SCALE GENOMIC DNA]</scope>
    <source>
        <strain evidence="1 2">MS6</strain>
    </source>
</reference>
<gene>
    <name evidence="1" type="ORF">MPH_12142</name>
</gene>
<organism evidence="1 2">
    <name type="scientific">Macrophomina phaseolina (strain MS6)</name>
    <name type="common">Charcoal rot fungus</name>
    <dbReference type="NCBI Taxonomy" id="1126212"/>
    <lineage>
        <taxon>Eukaryota</taxon>
        <taxon>Fungi</taxon>
        <taxon>Dikarya</taxon>
        <taxon>Ascomycota</taxon>
        <taxon>Pezizomycotina</taxon>
        <taxon>Dothideomycetes</taxon>
        <taxon>Dothideomycetes incertae sedis</taxon>
        <taxon>Botryosphaeriales</taxon>
        <taxon>Botryosphaeriaceae</taxon>
        <taxon>Macrophomina</taxon>
    </lineage>
</organism>
<evidence type="ECO:0000313" key="1">
    <source>
        <dbReference type="EMBL" id="EKG10759.1"/>
    </source>
</evidence>
<dbReference type="VEuPathDB" id="FungiDB:MPH_12142"/>
<dbReference type="Proteomes" id="UP000007129">
    <property type="component" value="Unassembled WGS sequence"/>
</dbReference>
<dbReference type="EMBL" id="AHHD01000504">
    <property type="protein sequence ID" value="EKG10759.1"/>
    <property type="molecule type" value="Genomic_DNA"/>
</dbReference>
<comment type="caution">
    <text evidence="1">The sequence shown here is derived from an EMBL/GenBank/DDBJ whole genome shotgun (WGS) entry which is preliminary data.</text>
</comment>
<accession>K2RKR7</accession>